<evidence type="ECO:0000259" key="5">
    <source>
        <dbReference type="Pfam" id="PF05199"/>
    </source>
</evidence>
<keyword evidence="3" id="KW-0274">FAD</keyword>
<dbReference type="PANTHER" id="PTHR46056">
    <property type="entry name" value="LONG-CHAIN-ALCOHOL OXIDASE"/>
    <property type="match status" value="1"/>
</dbReference>
<comment type="caution">
    <text evidence="6">The sequence shown here is derived from an EMBL/GenBank/DDBJ whole genome shotgun (WGS) entry which is preliminary data.</text>
</comment>
<dbReference type="InterPro" id="IPR007867">
    <property type="entry name" value="GMC_OxRtase_C"/>
</dbReference>
<dbReference type="InterPro" id="IPR036188">
    <property type="entry name" value="FAD/NAD-bd_sf"/>
</dbReference>
<evidence type="ECO:0000256" key="4">
    <source>
        <dbReference type="ARBA" id="ARBA00023002"/>
    </source>
</evidence>
<dbReference type="AlphaFoldDB" id="A0A0F9B2G5"/>
<evidence type="ECO:0000256" key="1">
    <source>
        <dbReference type="ARBA" id="ARBA00010790"/>
    </source>
</evidence>
<name>A0A0F9B2G5_9ZZZZ</name>
<evidence type="ECO:0000256" key="3">
    <source>
        <dbReference type="ARBA" id="ARBA00022827"/>
    </source>
</evidence>
<sequence>ERKRRRKLLIKSGVVVQHPDGSLEAVSPEMAERHLAAMSPEVGARYEEEVRGWDGVMQSWYVDEWQDRGLFLEATFTPLAFGSHWLPGAGEAFKERIENFDRLGAIGVHLSDRSRGRIGFKRGRPRITYGLIAEDAAAIGFGIARAADIHFAAGASEVYTHIGSLPPLTPGQTESIEWERVRPRDLRLEAFHPMGTARMGKDPDGCVVAPTGETHEIPGLHVADASIFPTSLRVNPMITIMACARRIAASLANRLA</sequence>
<feature type="domain" description="Glucose-methanol-choline oxidoreductase C-terminal" evidence="5">
    <location>
        <begin position="114"/>
        <end position="244"/>
    </location>
</feature>
<dbReference type="GO" id="GO:0016614">
    <property type="term" value="F:oxidoreductase activity, acting on CH-OH group of donors"/>
    <property type="evidence" value="ECO:0007669"/>
    <property type="project" value="InterPro"/>
</dbReference>
<dbReference type="Gene3D" id="3.50.50.60">
    <property type="entry name" value="FAD/NAD(P)-binding domain"/>
    <property type="match status" value="1"/>
</dbReference>
<comment type="similarity">
    <text evidence="1">Belongs to the GMC oxidoreductase family.</text>
</comment>
<keyword evidence="2" id="KW-0285">Flavoprotein</keyword>
<evidence type="ECO:0000313" key="6">
    <source>
        <dbReference type="EMBL" id="KKK78746.1"/>
    </source>
</evidence>
<protein>
    <recommendedName>
        <fullName evidence="5">Glucose-methanol-choline oxidoreductase C-terminal domain-containing protein</fullName>
    </recommendedName>
</protein>
<gene>
    <name evidence="6" type="ORF">LCGC14_2840460</name>
</gene>
<dbReference type="PANTHER" id="PTHR46056:SF12">
    <property type="entry name" value="LONG-CHAIN-ALCOHOL OXIDASE"/>
    <property type="match status" value="1"/>
</dbReference>
<organism evidence="6">
    <name type="scientific">marine sediment metagenome</name>
    <dbReference type="NCBI Taxonomy" id="412755"/>
    <lineage>
        <taxon>unclassified sequences</taxon>
        <taxon>metagenomes</taxon>
        <taxon>ecological metagenomes</taxon>
    </lineage>
</organism>
<accession>A0A0F9B2G5</accession>
<dbReference type="SUPFAM" id="SSF51905">
    <property type="entry name" value="FAD/NAD(P)-binding domain"/>
    <property type="match status" value="1"/>
</dbReference>
<dbReference type="Pfam" id="PF05199">
    <property type="entry name" value="GMC_oxred_C"/>
    <property type="match status" value="1"/>
</dbReference>
<keyword evidence="4" id="KW-0560">Oxidoreductase</keyword>
<feature type="non-terminal residue" evidence="6">
    <location>
        <position position="1"/>
    </location>
</feature>
<dbReference type="EMBL" id="LAZR01054349">
    <property type="protein sequence ID" value="KKK78746.1"/>
    <property type="molecule type" value="Genomic_DNA"/>
</dbReference>
<reference evidence="6" key="1">
    <citation type="journal article" date="2015" name="Nature">
        <title>Complex archaea that bridge the gap between prokaryotes and eukaryotes.</title>
        <authorList>
            <person name="Spang A."/>
            <person name="Saw J.H."/>
            <person name="Jorgensen S.L."/>
            <person name="Zaremba-Niedzwiedzka K."/>
            <person name="Martijn J."/>
            <person name="Lind A.E."/>
            <person name="van Eijk R."/>
            <person name="Schleper C."/>
            <person name="Guy L."/>
            <person name="Ettema T.J."/>
        </authorList>
    </citation>
    <scope>NUCLEOTIDE SEQUENCE</scope>
</reference>
<evidence type="ECO:0000256" key="2">
    <source>
        <dbReference type="ARBA" id="ARBA00022630"/>
    </source>
</evidence>
<proteinExistence type="inferred from homology"/>